<evidence type="ECO:0000313" key="1">
    <source>
        <dbReference type="EMBL" id="MEM5502745.1"/>
    </source>
</evidence>
<evidence type="ECO:0000313" key="2">
    <source>
        <dbReference type="Proteomes" id="UP001477870"/>
    </source>
</evidence>
<dbReference type="Gene3D" id="1.10.150.240">
    <property type="entry name" value="Putative phosphatase, domain 2"/>
    <property type="match status" value="1"/>
</dbReference>
<dbReference type="Pfam" id="PF00702">
    <property type="entry name" value="Hydrolase"/>
    <property type="match status" value="1"/>
</dbReference>
<dbReference type="Proteomes" id="UP001477870">
    <property type="component" value="Unassembled WGS sequence"/>
</dbReference>
<keyword evidence="2" id="KW-1185">Reference proteome</keyword>
<organism evidence="1 2">
    <name type="scientific">Ahrensia kielensis</name>
    <dbReference type="NCBI Taxonomy" id="76980"/>
    <lineage>
        <taxon>Bacteria</taxon>
        <taxon>Pseudomonadati</taxon>
        <taxon>Pseudomonadota</taxon>
        <taxon>Alphaproteobacteria</taxon>
        <taxon>Hyphomicrobiales</taxon>
        <taxon>Ahrensiaceae</taxon>
        <taxon>Ahrensia</taxon>
    </lineage>
</organism>
<accession>A0ABU9TA37</accession>
<protein>
    <submittedName>
        <fullName evidence="1">HAD family phosphatase</fullName>
    </submittedName>
</protein>
<dbReference type="EMBL" id="JBBMQO010000008">
    <property type="protein sequence ID" value="MEM5502745.1"/>
    <property type="molecule type" value="Genomic_DNA"/>
</dbReference>
<dbReference type="RefSeq" id="WP_342848993.1">
    <property type="nucleotide sequence ID" value="NZ_JBBMQO010000008.1"/>
</dbReference>
<proteinExistence type="predicted"/>
<dbReference type="SFLD" id="SFLDG01129">
    <property type="entry name" value="C1.5:_HAD__Beta-PGM__Phosphata"/>
    <property type="match status" value="1"/>
</dbReference>
<dbReference type="InterPro" id="IPR051806">
    <property type="entry name" value="HAD-like_SPP"/>
</dbReference>
<dbReference type="PANTHER" id="PTHR43481:SF4">
    <property type="entry name" value="GLYCEROL-1-PHOSPHATE PHOSPHOHYDROLASE 1-RELATED"/>
    <property type="match status" value="1"/>
</dbReference>
<dbReference type="InterPro" id="IPR023214">
    <property type="entry name" value="HAD_sf"/>
</dbReference>
<dbReference type="InterPro" id="IPR023198">
    <property type="entry name" value="PGP-like_dom2"/>
</dbReference>
<dbReference type="InterPro" id="IPR006439">
    <property type="entry name" value="HAD-SF_hydro_IA"/>
</dbReference>
<dbReference type="SFLD" id="SFLDS00003">
    <property type="entry name" value="Haloacid_Dehalogenase"/>
    <property type="match status" value="1"/>
</dbReference>
<dbReference type="Gene3D" id="3.40.50.1000">
    <property type="entry name" value="HAD superfamily/HAD-like"/>
    <property type="match status" value="1"/>
</dbReference>
<dbReference type="PANTHER" id="PTHR43481">
    <property type="entry name" value="FRUCTOSE-1-PHOSPHATE PHOSPHATASE"/>
    <property type="match status" value="1"/>
</dbReference>
<reference evidence="1 2" key="1">
    <citation type="submission" date="2024-03" db="EMBL/GenBank/DDBJ databases">
        <title>Community enrichment and isolation of bacterial strains for fucoidan degradation.</title>
        <authorList>
            <person name="Sichert A."/>
        </authorList>
    </citation>
    <scope>NUCLEOTIDE SEQUENCE [LARGE SCALE GENOMIC DNA]</scope>
    <source>
        <strain evidence="1 2">AS62</strain>
    </source>
</reference>
<comment type="caution">
    <text evidence="1">The sequence shown here is derived from an EMBL/GenBank/DDBJ whole genome shotgun (WGS) entry which is preliminary data.</text>
</comment>
<sequence length="229" mass="24976">MFDKPLMIFDCDGVLIDSEVIYLEEEFRVLTSKGVDVDKAWYVGEFMALAQPLWKNKFVNLIKERAGVDLTVDEFEAMKALTRERIAAEIKTVNGVEDMLSALRVPACVASTTQMQFLPKKLNRTNLAQYFGEGVYSGDMVQNGKPAPDLFLYAADQMGGTVKNAIVIEDSVNGVRGGKAAGIYTIGFTGGSHCFDGHDEILKAAGADVVLPSHSALLEWLSVNTNALT</sequence>
<dbReference type="NCBIfam" id="TIGR01509">
    <property type="entry name" value="HAD-SF-IA-v3"/>
    <property type="match status" value="1"/>
</dbReference>
<dbReference type="InterPro" id="IPR036412">
    <property type="entry name" value="HAD-like_sf"/>
</dbReference>
<name>A0ABU9TA37_9HYPH</name>
<dbReference type="SUPFAM" id="SSF56784">
    <property type="entry name" value="HAD-like"/>
    <property type="match status" value="1"/>
</dbReference>
<gene>
    <name evidence="1" type="ORF">WNY59_14215</name>
</gene>